<dbReference type="Proteomes" id="UP001595833">
    <property type="component" value="Unassembled WGS sequence"/>
</dbReference>
<evidence type="ECO:0000256" key="1">
    <source>
        <dbReference type="SAM" id="Phobius"/>
    </source>
</evidence>
<dbReference type="RefSeq" id="WP_344038683.1">
    <property type="nucleotide sequence ID" value="NZ_BAAAKE010000012.1"/>
</dbReference>
<keyword evidence="1" id="KW-0472">Membrane</keyword>
<sequence length="204" mass="21609">MVRVRPHVRGGVRVKGHTRSVPTRTGGMSGSPDNSMEAFPFVLFALAVAAVVASLGVGLGTAADSDTLSATNFTHTRLDHSQGGSCVELSYGQVHDYLIAHPCAGLTRSLYEVTHGTSAARVAMAWVTMPDTVQAMELKNLVDQHRTGNITELTRDGVAFTGHHYDSHNDGSIVIIAQAERAPGSTLPDNLLNAAATWAVTRAH</sequence>
<keyword evidence="1" id="KW-0812">Transmembrane</keyword>
<gene>
    <name evidence="2" type="ORF">ACFPFM_16785</name>
</gene>
<protein>
    <submittedName>
        <fullName evidence="2">Uncharacterized protein</fullName>
    </submittedName>
</protein>
<organism evidence="2 3">
    <name type="scientific">Saccharothrix xinjiangensis</name>
    <dbReference type="NCBI Taxonomy" id="204798"/>
    <lineage>
        <taxon>Bacteria</taxon>
        <taxon>Bacillati</taxon>
        <taxon>Actinomycetota</taxon>
        <taxon>Actinomycetes</taxon>
        <taxon>Pseudonocardiales</taxon>
        <taxon>Pseudonocardiaceae</taxon>
        <taxon>Saccharothrix</taxon>
    </lineage>
</organism>
<keyword evidence="3" id="KW-1185">Reference proteome</keyword>
<name>A0ABV9Y230_9PSEU</name>
<proteinExistence type="predicted"/>
<reference evidence="3" key="1">
    <citation type="journal article" date="2019" name="Int. J. Syst. Evol. Microbiol.">
        <title>The Global Catalogue of Microorganisms (GCM) 10K type strain sequencing project: providing services to taxonomists for standard genome sequencing and annotation.</title>
        <authorList>
            <consortium name="The Broad Institute Genomics Platform"/>
            <consortium name="The Broad Institute Genome Sequencing Center for Infectious Disease"/>
            <person name="Wu L."/>
            <person name="Ma J."/>
        </authorList>
    </citation>
    <scope>NUCLEOTIDE SEQUENCE [LARGE SCALE GENOMIC DNA]</scope>
    <source>
        <strain evidence="3">KCTC 12848</strain>
    </source>
</reference>
<evidence type="ECO:0000313" key="3">
    <source>
        <dbReference type="Proteomes" id="UP001595833"/>
    </source>
</evidence>
<dbReference type="EMBL" id="JBHSJB010000013">
    <property type="protein sequence ID" value="MFC5055409.1"/>
    <property type="molecule type" value="Genomic_DNA"/>
</dbReference>
<comment type="caution">
    <text evidence="2">The sequence shown here is derived from an EMBL/GenBank/DDBJ whole genome shotgun (WGS) entry which is preliminary data.</text>
</comment>
<accession>A0ABV9Y230</accession>
<evidence type="ECO:0000313" key="2">
    <source>
        <dbReference type="EMBL" id="MFC5055409.1"/>
    </source>
</evidence>
<keyword evidence="1" id="KW-1133">Transmembrane helix</keyword>
<feature type="transmembrane region" description="Helical" evidence="1">
    <location>
        <begin position="38"/>
        <end position="59"/>
    </location>
</feature>